<dbReference type="InterPro" id="IPR001948">
    <property type="entry name" value="Peptidase_M18"/>
</dbReference>
<dbReference type="NCBIfam" id="NF002759">
    <property type="entry name" value="PRK02813.1"/>
    <property type="match status" value="1"/>
</dbReference>
<keyword evidence="4 9" id="KW-0645">Protease</keyword>
<dbReference type="Proteomes" id="UP001528912">
    <property type="component" value="Unassembled WGS sequence"/>
</dbReference>
<comment type="caution">
    <text evidence="11">The sequence shown here is derived from an EMBL/GenBank/DDBJ whole genome shotgun (WGS) entry which is preliminary data.</text>
</comment>
<evidence type="ECO:0000256" key="3">
    <source>
        <dbReference type="ARBA" id="ARBA00022438"/>
    </source>
</evidence>
<reference evidence="11 12" key="1">
    <citation type="submission" date="2023-03" db="EMBL/GenBank/DDBJ databases">
        <title>YIM 133296 draft genome.</title>
        <authorList>
            <person name="Xiong L."/>
        </authorList>
    </citation>
    <scope>NUCLEOTIDE SEQUENCE [LARGE SCALE GENOMIC DNA]</scope>
    <source>
        <strain evidence="11 12">YIM 133296</strain>
    </source>
</reference>
<proteinExistence type="inferred from homology"/>
<evidence type="ECO:0000313" key="12">
    <source>
        <dbReference type="Proteomes" id="UP001528912"/>
    </source>
</evidence>
<evidence type="ECO:0000256" key="7">
    <source>
        <dbReference type="ARBA" id="ARBA00022833"/>
    </source>
</evidence>
<evidence type="ECO:0000313" key="11">
    <source>
        <dbReference type="EMBL" id="MDF8266283.1"/>
    </source>
</evidence>
<dbReference type="Gene3D" id="2.30.250.10">
    <property type="entry name" value="Aminopeptidase i, Domain 2"/>
    <property type="match status" value="1"/>
</dbReference>
<dbReference type="CDD" id="cd05658">
    <property type="entry name" value="M18_DAP"/>
    <property type="match status" value="1"/>
</dbReference>
<evidence type="ECO:0000256" key="6">
    <source>
        <dbReference type="ARBA" id="ARBA00022801"/>
    </source>
</evidence>
<dbReference type="RefSeq" id="WP_277193472.1">
    <property type="nucleotide sequence ID" value="NZ_JAROAV010000052.1"/>
</dbReference>
<keyword evidence="7 9" id="KW-0862">Zinc</keyword>
<accession>A0ABT6CBK7</accession>
<evidence type="ECO:0000256" key="10">
    <source>
        <dbReference type="RuleBase" id="RU004387"/>
    </source>
</evidence>
<comment type="cofactor">
    <cofactor evidence="1 10">
        <name>Zn(2+)</name>
        <dbReference type="ChEBI" id="CHEBI:29105"/>
    </cofactor>
</comment>
<dbReference type="PRINTS" id="PR00932">
    <property type="entry name" value="AMINO1PTASE"/>
</dbReference>
<gene>
    <name evidence="11" type="ORF">P4R38_18685</name>
</gene>
<dbReference type="PANTHER" id="PTHR28570:SF3">
    <property type="entry name" value="ASPARTYL AMINOPEPTIDASE"/>
    <property type="match status" value="1"/>
</dbReference>
<evidence type="ECO:0000256" key="1">
    <source>
        <dbReference type="ARBA" id="ARBA00001947"/>
    </source>
</evidence>
<keyword evidence="3 9" id="KW-0031">Aminopeptidase</keyword>
<keyword evidence="5 9" id="KW-0479">Metal-binding</keyword>
<organism evidence="11 12">
    <name type="scientific">Luteipulveratus flavus</name>
    <dbReference type="NCBI Taxonomy" id="3031728"/>
    <lineage>
        <taxon>Bacteria</taxon>
        <taxon>Bacillati</taxon>
        <taxon>Actinomycetota</taxon>
        <taxon>Actinomycetes</taxon>
        <taxon>Micrococcales</taxon>
        <taxon>Dermacoccaceae</taxon>
        <taxon>Luteipulveratus</taxon>
    </lineage>
</organism>
<dbReference type="EC" id="3.4.11.-" evidence="10"/>
<evidence type="ECO:0000256" key="9">
    <source>
        <dbReference type="RuleBase" id="RU004386"/>
    </source>
</evidence>
<sequence>MADSSTLTYSPSGFTTDDSADGLCIYLDASPSPFHACETTAAMLDGAGFTRLDETDAWPTGRGRYYLVRGGSLIAWSTEHAADAASPLRLIGAHTDSPNLRVKPRPDLARAGWQLLGVEVYGGALESSWLDRDLGLSGRVAVRGAHGIQAQLLRVDDPVLRVSQLAPHLDRSVRTEGLKLNAQQHMAPHWGLGEEPGDFIGFVADQLDVAAEDVLGWDFMTHDLTPARRTGLRRDTVAGARQDNLATSYAATRALIAAVDVEPVRPTIQVIALFDHEEVGSVSERGAASSLLMTTLERMTASLGGSREDLHRSIAGGVIASGDMAHATHPNYADRHEPQHTIAMNGGPVLKTNTGLKYATDGMGGAAFRLACEQAGVPCQDFVMRSDLPCGSTVGPITSALTGGSTVDFGAPTLSMHSTRELTGAEDQAMYAAALACFLSPA</sequence>
<dbReference type="SUPFAM" id="SSF53187">
    <property type="entry name" value="Zn-dependent exopeptidases"/>
    <property type="match status" value="1"/>
</dbReference>
<evidence type="ECO:0000256" key="5">
    <source>
        <dbReference type="ARBA" id="ARBA00022723"/>
    </source>
</evidence>
<dbReference type="InterPro" id="IPR023358">
    <property type="entry name" value="Peptidase_M18_dom2"/>
</dbReference>
<evidence type="ECO:0000256" key="2">
    <source>
        <dbReference type="ARBA" id="ARBA00008290"/>
    </source>
</evidence>
<protein>
    <recommendedName>
        <fullName evidence="10">M18 family aminopeptidase</fullName>
        <ecNumber evidence="10">3.4.11.-</ecNumber>
    </recommendedName>
</protein>
<comment type="similarity">
    <text evidence="2 9">Belongs to the peptidase M18 family.</text>
</comment>
<name>A0ABT6CBK7_9MICO</name>
<dbReference type="EMBL" id="JAROAV010000052">
    <property type="protein sequence ID" value="MDF8266283.1"/>
    <property type="molecule type" value="Genomic_DNA"/>
</dbReference>
<evidence type="ECO:0000256" key="8">
    <source>
        <dbReference type="ARBA" id="ARBA00023049"/>
    </source>
</evidence>
<dbReference type="Pfam" id="PF02127">
    <property type="entry name" value="Peptidase_M18"/>
    <property type="match status" value="1"/>
</dbReference>
<dbReference type="Gene3D" id="3.40.630.10">
    <property type="entry name" value="Zn peptidases"/>
    <property type="match status" value="1"/>
</dbReference>
<keyword evidence="12" id="KW-1185">Reference proteome</keyword>
<dbReference type="GO" id="GO:0004177">
    <property type="term" value="F:aminopeptidase activity"/>
    <property type="evidence" value="ECO:0007669"/>
    <property type="project" value="UniProtKB-KW"/>
</dbReference>
<evidence type="ECO:0000256" key="4">
    <source>
        <dbReference type="ARBA" id="ARBA00022670"/>
    </source>
</evidence>
<dbReference type="PANTHER" id="PTHR28570">
    <property type="entry name" value="ASPARTYL AMINOPEPTIDASE"/>
    <property type="match status" value="1"/>
</dbReference>
<dbReference type="SUPFAM" id="SSF101821">
    <property type="entry name" value="Aminopeptidase/glucanase lid domain"/>
    <property type="match status" value="1"/>
</dbReference>
<keyword evidence="8 9" id="KW-0482">Metalloprotease</keyword>
<keyword evidence="6 9" id="KW-0378">Hydrolase</keyword>